<sequence>MVSMAASKRTVECFLWLVNSTGMLRPSMSSGAVKQAWEIVHHEASDGWTPSKARDKDTQAAQDDKKSAKKKNIRKEESAAEEQASLGKSGSQSSLAWRAWGAGHGRAMDKAGSGAFDERGLWVLRRVSTIFAVRKEKLDKFLQLLGEDANSSRVLNHFLNEVEVPAVFFHLSASGESCSVSTELPTAAQLKKKASVCYTLWPAGVPDNPLGLKLDTEFMSLLAPGLKEVGSEMPVFDFKAGAMDIKVPMIFSFRRLVKPGYYYNTSEFVFSLTADVLGRAELLIEPGKEVGQPQRLKAHATLMGASNLQQGTSKAGPVNLMMASQLLAVVRQPAEARALHAGDPNGAFMLSNVNTNISSGGVYFLSDLTMNWTWDRQKVMSLINGVSTQQPAAIEQSPEDPVLP</sequence>
<protein>
    <submittedName>
        <fullName evidence="2">Uncharacterized protein</fullName>
    </submittedName>
</protein>
<keyword evidence="3" id="KW-1185">Reference proteome</keyword>
<dbReference type="EMBL" id="LSRX01000606">
    <property type="protein sequence ID" value="OLP92812.1"/>
    <property type="molecule type" value="Genomic_DNA"/>
</dbReference>
<evidence type="ECO:0000256" key="1">
    <source>
        <dbReference type="SAM" id="MobiDB-lite"/>
    </source>
</evidence>
<feature type="compositionally biased region" description="Basic and acidic residues" evidence="1">
    <location>
        <begin position="52"/>
        <end position="66"/>
    </location>
</feature>
<dbReference type="AlphaFoldDB" id="A0A1Q9DCC2"/>
<organism evidence="2 3">
    <name type="scientific">Symbiodinium microadriaticum</name>
    <name type="common">Dinoflagellate</name>
    <name type="synonym">Zooxanthella microadriatica</name>
    <dbReference type="NCBI Taxonomy" id="2951"/>
    <lineage>
        <taxon>Eukaryota</taxon>
        <taxon>Sar</taxon>
        <taxon>Alveolata</taxon>
        <taxon>Dinophyceae</taxon>
        <taxon>Suessiales</taxon>
        <taxon>Symbiodiniaceae</taxon>
        <taxon>Symbiodinium</taxon>
    </lineage>
</organism>
<feature type="region of interest" description="Disordered" evidence="1">
    <location>
        <begin position="45"/>
        <end position="90"/>
    </location>
</feature>
<evidence type="ECO:0000313" key="2">
    <source>
        <dbReference type="EMBL" id="OLP92812.1"/>
    </source>
</evidence>
<accession>A0A1Q9DCC2</accession>
<evidence type="ECO:0000313" key="3">
    <source>
        <dbReference type="Proteomes" id="UP000186817"/>
    </source>
</evidence>
<proteinExistence type="predicted"/>
<gene>
    <name evidence="2" type="ORF">AK812_SmicGene25351</name>
</gene>
<comment type="caution">
    <text evidence="2">The sequence shown here is derived from an EMBL/GenBank/DDBJ whole genome shotgun (WGS) entry which is preliminary data.</text>
</comment>
<dbReference type="Proteomes" id="UP000186817">
    <property type="component" value="Unassembled WGS sequence"/>
</dbReference>
<reference evidence="2 3" key="1">
    <citation type="submission" date="2016-02" db="EMBL/GenBank/DDBJ databases">
        <title>Genome analysis of coral dinoflagellate symbionts highlights evolutionary adaptations to a symbiotic lifestyle.</title>
        <authorList>
            <person name="Aranda M."/>
            <person name="Li Y."/>
            <person name="Liew Y.J."/>
            <person name="Baumgarten S."/>
            <person name="Simakov O."/>
            <person name="Wilson M."/>
            <person name="Piel J."/>
            <person name="Ashoor H."/>
            <person name="Bougouffa S."/>
            <person name="Bajic V.B."/>
            <person name="Ryu T."/>
            <person name="Ravasi T."/>
            <person name="Bayer T."/>
            <person name="Micklem G."/>
            <person name="Kim H."/>
            <person name="Bhak J."/>
            <person name="Lajeunesse T.C."/>
            <person name="Voolstra C.R."/>
        </authorList>
    </citation>
    <scope>NUCLEOTIDE SEQUENCE [LARGE SCALE GENOMIC DNA]</scope>
    <source>
        <strain evidence="2 3">CCMP2467</strain>
    </source>
</reference>
<dbReference type="OrthoDB" id="424310at2759"/>
<name>A0A1Q9DCC2_SYMMI</name>